<evidence type="ECO:0000256" key="7">
    <source>
        <dbReference type="ARBA" id="ARBA00022490"/>
    </source>
</evidence>
<evidence type="ECO:0000313" key="17">
    <source>
        <dbReference type="Proteomes" id="UP000564677"/>
    </source>
</evidence>
<keyword evidence="10" id="KW-0598">Phosphotransferase system</keyword>
<dbReference type="Gene3D" id="3.50.30.10">
    <property type="entry name" value="Phosphohistidine domain"/>
    <property type="match status" value="1"/>
</dbReference>
<dbReference type="EC" id="2.7.3.9" evidence="5"/>
<dbReference type="PANTHER" id="PTHR46244">
    <property type="entry name" value="PHOSPHOENOLPYRUVATE-PROTEIN PHOSPHOTRANSFERASE"/>
    <property type="match status" value="1"/>
</dbReference>
<dbReference type="PRINTS" id="PR01736">
    <property type="entry name" value="PHPHTRNFRASE"/>
</dbReference>
<dbReference type="PROSITE" id="PS51350">
    <property type="entry name" value="PTS_HPR_DOM"/>
    <property type="match status" value="1"/>
</dbReference>
<dbReference type="Gene3D" id="2.70.70.10">
    <property type="entry name" value="Glucose Permease (Domain IIA)"/>
    <property type="match status" value="1"/>
</dbReference>
<evidence type="ECO:0000256" key="13">
    <source>
        <dbReference type="ARBA" id="ARBA00022842"/>
    </source>
</evidence>
<dbReference type="SUPFAM" id="SSF51621">
    <property type="entry name" value="Phosphoenolpyruvate/pyruvate domain"/>
    <property type="match status" value="1"/>
</dbReference>
<dbReference type="InterPro" id="IPR008731">
    <property type="entry name" value="PTS_EIN"/>
</dbReference>
<dbReference type="PROSITE" id="PS00369">
    <property type="entry name" value="PTS_HPR_HIS"/>
    <property type="match status" value="1"/>
</dbReference>
<keyword evidence="17" id="KW-1185">Reference proteome</keyword>
<dbReference type="InterPro" id="IPR015813">
    <property type="entry name" value="Pyrv/PenolPyrv_kinase-like_dom"/>
</dbReference>
<evidence type="ECO:0000256" key="8">
    <source>
        <dbReference type="ARBA" id="ARBA00022597"/>
    </source>
</evidence>
<evidence type="ECO:0000256" key="6">
    <source>
        <dbReference type="ARBA" id="ARBA00022448"/>
    </source>
</evidence>
<reference evidence="16 17" key="1">
    <citation type="submission" date="2020-03" db="EMBL/GenBank/DDBJ databases">
        <title>Genomic Encyclopedia of Type Strains, Phase IV (KMG-IV): sequencing the most valuable type-strain genomes for metagenomic binning, comparative biology and taxonomic classification.</title>
        <authorList>
            <person name="Goeker M."/>
        </authorList>
    </citation>
    <scope>NUCLEOTIDE SEQUENCE [LARGE SCALE GENOMIC DNA]</scope>
    <source>
        <strain evidence="16 17">DSM 4733</strain>
    </source>
</reference>
<dbReference type="Pfam" id="PF00391">
    <property type="entry name" value="PEP-utilizers"/>
    <property type="match status" value="1"/>
</dbReference>
<keyword evidence="13" id="KW-0460">Magnesium</keyword>
<dbReference type="GO" id="GO:0016301">
    <property type="term" value="F:kinase activity"/>
    <property type="evidence" value="ECO:0007669"/>
    <property type="project" value="UniProtKB-KW"/>
</dbReference>
<dbReference type="AlphaFoldDB" id="A0A7X5ZWX3"/>
<dbReference type="InterPro" id="IPR040442">
    <property type="entry name" value="Pyrv_kinase-like_dom_sf"/>
</dbReference>
<keyword evidence="9" id="KW-0808">Transferase</keyword>
<comment type="catalytic activity">
    <reaction evidence="1">
        <text>L-histidyl-[protein] + phosphoenolpyruvate = N(pros)-phospho-L-histidyl-[protein] + pyruvate</text>
        <dbReference type="Rhea" id="RHEA:23880"/>
        <dbReference type="Rhea" id="RHEA-COMP:9745"/>
        <dbReference type="Rhea" id="RHEA-COMP:9746"/>
        <dbReference type="ChEBI" id="CHEBI:15361"/>
        <dbReference type="ChEBI" id="CHEBI:29979"/>
        <dbReference type="ChEBI" id="CHEBI:58702"/>
        <dbReference type="ChEBI" id="CHEBI:64837"/>
        <dbReference type="EC" id="2.7.3.9"/>
    </reaction>
</comment>
<dbReference type="Pfam" id="PF05524">
    <property type="entry name" value="PEP-utilisers_N"/>
    <property type="match status" value="1"/>
</dbReference>
<feature type="domain" description="HPr" evidence="15">
    <location>
        <begin position="173"/>
        <end position="260"/>
    </location>
</feature>
<comment type="cofactor">
    <cofactor evidence="2">
        <name>Mg(2+)</name>
        <dbReference type="ChEBI" id="CHEBI:18420"/>
    </cofactor>
</comment>
<dbReference type="PRINTS" id="PR00107">
    <property type="entry name" value="PHOSPHOCPHPR"/>
</dbReference>
<dbReference type="PROSITE" id="PS51093">
    <property type="entry name" value="PTS_EIIA_TYPE_1"/>
    <property type="match status" value="1"/>
</dbReference>
<dbReference type="InterPro" id="IPR001127">
    <property type="entry name" value="PTS_EIIA_1_perm"/>
</dbReference>
<evidence type="ECO:0000256" key="5">
    <source>
        <dbReference type="ARBA" id="ARBA00012232"/>
    </source>
</evidence>
<dbReference type="Pfam" id="PF00381">
    <property type="entry name" value="PTS-HPr"/>
    <property type="match status" value="1"/>
</dbReference>
<dbReference type="GO" id="GO:0008965">
    <property type="term" value="F:phosphoenolpyruvate-protein phosphotransferase activity"/>
    <property type="evidence" value="ECO:0007669"/>
    <property type="project" value="UniProtKB-EC"/>
</dbReference>
<dbReference type="SUPFAM" id="SSF52009">
    <property type="entry name" value="Phosphohistidine domain"/>
    <property type="match status" value="1"/>
</dbReference>
<evidence type="ECO:0000256" key="10">
    <source>
        <dbReference type="ARBA" id="ARBA00022683"/>
    </source>
</evidence>
<dbReference type="PROSITE" id="PS00371">
    <property type="entry name" value="PTS_EIIA_TYPE_1_HIS"/>
    <property type="match status" value="1"/>
</dbReference>
<dbReference type="InterPro" id="IPR011055">
    <property type="entry name" value="Dup_hybrid_motif"/>
</dbReference>
<dbReference type="InterPro" id="IPR023151">
    <property type="entry name" value="PEP_util_CS"/>
</dbReference>
<gene>
    <name evidence="16" type="ORF">FHR20_002870</name>
</gene>
<dbReference type="Gene3D" id="3.20.20.60">
    <property type="entry name" value="Phosphoenolpyruvate-binding domains"/>
    <property type="match status" value="1"/>
</dbReference>
<dbReference type="GO" id="GO:0009401">
    <property type="term" value="P:phosphoenolpyruvate-dependent sugar phosphotransferase system"/>
    <property type="evidence" value="ECO:0007669"/>
    <property type="project" value="UniProtKB-KW"/>
</dbReference>
<dbReference type="InterPro" id="IPR000121">
    <property type="entry name" value="PEP_util_C"/>
</dbReference>
<dbReference type="InterPro" id="IPR008279">
    <property type="entry name" value="PEP-util_enz_mobile_dom"/>
</dbReference>
<dbReference type="InterPro" id="IPR050499">
    <property type="entry name" value="PEP-utilizing_PTS_enzyme"/>
</dbReference>
<dbReference type="PANTHER" id="PTHR46244:SF6">
    <property type="entry name" value="PHOSPHOENOLPYRUVATE-PROTEIN PHOSPHOTRANSFERASE"/>
    <property type="match status" value="1"/>
</dbReference>
<evidence type="ECO:0000256" key="12">
    <source>
        <dbReference type="ARBA" id="ARBA00022777"/>
    </source>
</evidence>
<dbReference type="PROSITE" id="PS00742">
    <property type="entry name" value="PEP_ENZYMES_2"/>
    <property type="match status" value="1"/>
</dbReference>
<organism evidence="16 17">
    <name type="scientific">Sphingomonas leidyi</name>
    <dbReference type="NCBI Taxonomy" id="68569"/>
    <lineage>
        <taxon>Bacteria</taxon>
        <taxon>Pseudomonadati</taxon>
        <taxon>Pseudomonadota</taxon>
        <taxon>Alphaproteobacteria</taxon>
        <taxon>Sphingomonadales</taxon>
        <taxon>Sphingomonadaceae</taxon>
        <taxon>Sphingomonas</taxon>
    </lineage>
</organism>
<proteinExistence type="inferred from homology"/>
<dbReference type="Proteomes" id="UP000564677">
    <property type="component" value="Unassembled WGS sequence"/>
</dbReference>
<dbReference type="NCBIfam" id="TIGR01417">
    <property type="entry name" value="PTS_I_fam"/>
    <property type="match status" value="1"/>
</dbReference>
<evidence type="ECO:0000259" key="14">
    <source>
        <dbReference type="PROSITE" id="PS51093"/>
    </source>
</evidence>
<keyword evidence="12" id="KW-0418">Kinase</keyword>
<keyword evidence="7" id="KW-0963">Cytoplasm</keyword>
<dbReference type="Gene3D" id="1.10.274.10">
    <property type="entry name" value="PtsI, HPr-binding domain"/>
    <property type="match status" value="1"/>
</dbReference>
<keyword evidence="6" id="KW-0813">Transport</keyword>
<feature type="domain" description="PTS EIIA type-1" evidence="14">
    <location>
        <begin position="23"/>
        <end position="127"/>
    </location>
</feature>
<dbReference type="InterPro" id="IPR000032">
    <property type="entry name" value="HPr-like"/>
</dbReference>
<evidence type="ECO:0000259" key="15">
    <source>
        <dbReference type="PROSITE" id="PS51350"/>
    </source>
</evidence>
<dbReference type="InterPro" id="IPR001020">
    <property type="entry name" value="PTS_HPr_His_P_site"/>
</dbReference>
<comment type="similarity">
    <text evidence="4">Belongs to the PEP-utilizing enzyme family.</text>
</comment>
<dbReference type="InterPro" id="IPR006318">
    <property type="entry name" value="PTS_EI-like"/>
</dbReference>
<protein>
    <recommendedName>
        <fullName evidence="5">phosphoenolpyruvate--protein phosphotransferase</fullName>
        <ecNumber evidence="5">2.7.3.9</ecNumber>
    </recommendedName>
</protein>
<dbReference type="InterPro" id="IPR036637">
    <property type="entry name" value="Phosphohistidine_dom_sf"/>
</dbReference>
<evidence type="ECO:0000256" key="11">
    <source>
        <dbReference type="ARBA" id="ARBA00022723"/>
    </source>
</evidence>
<evidence type="ECO:0000256" key="3">
    <source>
        <dbReference type="ARBA" id="ARBA00004496"/>
    </source>
</evidence>
<evidence type="ECO:0000256" key="4">
    <source>
        <dbReference type="ARBA" id="ARBA00007837"/>
    </source>
</evidence>
<comment type="caution">
    <text evidence="16">The sequence shown here is derived from an EMBL/GenBank/DDBJ whole genome shotgun (WGS) entry which is preliminary data.</text>
</comment>
<dbReference type="EMBL" id="JAASQV010000002">
    <property type="protein sequence ID" value="NIJ65908.1"/>
    <property type="molecule type" value="Genomic_DNA"/>
</dbReference>
<dbReference type="Gene3D" id="3.30.1340.10">
    <property type="entry name" value="HPr-like"/>
    <property type="match status" value="1"/>
</dbReference>
<dbReference type="RefSeq" id="WP_341786449.1">
    <property type="nucleotide sequence ID" value="NZ_JAASQV010000002.1"/>
</dbReference>
<dbReference type="SUPFAM" id="SSF55594">
    <property type="entry name" value="HPr-like"/>
    <property type="match status" value="1"/>
</dbReference>
<dbReference type="Pfam" id="PF02896">
    <property type="entry name" value="PEP-utilizers_C"/>
    <property type="match status" value="1"/>
</dbReference>
<dbReference type="NCBIfam" id="TIGR01003">
    <property type="entry name" value="PTS_HPr_family"/>
    <property type="match status" value="1"/>
</dbReference>
<dbReference type="Pfam" id="PF00358">
    <property type="entry name" value="PTS_EIIA_1"/>
    <property type="match status" value="1"/>
</dbReference>
<dbReference type="NCBIfam" id="TIGR00830">
    <property type="entry name" value="PTBA"/>
    <property type="match status" value="1"/>
</dbReference>
<dbReference type="CDD" id="cd00367">
    <property type="entry name" value="PTS-HPr_like"/>
    <property type="match status" value="1"/>
</dbReference>
<evidence type="ECO:0000256" key="2">
    <source>
        <dbReference type="ARBA" id="ARBA00001946"/>
    </source>
</evidence>
<evidence type="ECO:0000313" key="16">
    <source>
        <dbReference type="EMBL" id="NIJ65908.1"/>
    </source>
</evidence>
<accession>A0A7X5ZWX3</accession>
<sequence>MSDAITLVSPFAGWLAPLDEVPDAVFAERMMGDGFAVDPVEGVLRAPAAGEVISLPASAHAVTLRLDNGAELLLHIGLETVALNGKGFAARVAPGARVAAGDALIAFDLDEIAVAARALITPVVVANQGYALALEPLGRMVEAGARIGHIARSRDEGAIARAAQGAIPLSGAAAERSVRIAAANGIHARPAARIVAALKPFVADVALHVAGRSANARSTVAMLGLGAGKDDDVRIVARGSDAQAAVDAVAELVLANFHETAHASAPRLSATATGPVRAAPGLAIGQAFQLRGVDLAVPADGKGAGAERLALSGALAAIAAGLDGAHGPAAEIAEAHRALLADPELAAIAARHVAEGRSAAFAWRAATAEAAAALRATGDPLLIERIADLTDLERQVIARLLGAAAPAAPALPKGAILFGEDLLPSQFLGLDATRLAGICTAHGGPTSHVAILAASAGVPMLVAAGEGVLAIADGTPVILDADAGTLAVGPDADALAAASVRLAALRERRARELAAAHAPAHTADGTRIEVFANLGSVADAAAAVSAGAEGCGLLRTEFLFLERETAPSEEEQRETYSAIAATLGERPLIVRTLDIGGDKPVPYLPMDGEENPALGLRGVRLTLARPDLMRVQLRAILRAVPAAQCRIMLPMVADLGDYRPVRALLDEMRAELGMAEAVPLGVMIETPAAALLAGQIAREADFLSIGTNDLTQYTLAADRGNAAVSQRIDAMHPAVLRLVREVGRGAAEAGRWAGMCGGLASDPLAAPILIGLGITELSATPAQVPAVKAAVARFDMAACAALAARACDAQSADAVRALAMEASA</sequence>
<name>A0A7X5ZWX3_9SPHN</name>
<dbReference type="SUPFAM" id="SSF47831">
    <property type="entry name" value="Enzyme I of the PEP:sugar phosphotransferase system HPr-binding (sub)domain"/>
    <property type="match status" value="1"/>
</dbReference>
<dbReference type="SUPFAM" id="SSF51261">
    <property type="entry name" value="Duplicated hybrid motif"/>
    <property type="match status" value="1"/>
</dbReference>
<comment type="subcellular location">
    <subcellularLocation>
        <location evidence="3">Cytoplasm</location>
    </subcellularLocation>
</comment>
<keyword evidence="8" id="KW-0762">Sugar transport</keyword>
<dbReference type="GO" id="GO:0005737">
    <property type="term" value="C:cytoplasm"/>
    <property type="evidence" value="ECO:0007669"/>
    <property type="project" value="UniProtKB-SubCell"/>
</dbReference>
<keyword evidence="11" id="KW-0479">Metal-binding</keyword>
<evidence type="ECO:0000256" key="1">
    <source>
        <dbReference type="ARBA" id="ARBA00000683"/>
    </source>
</evidence>
<dbReference type="GO" id="GO:0046872">
    <property type="term" value="F:metal ion binding"/>
    <property type="evidence" value="ECO:0007669"/>
    <property type="project" value="UniProtKB-KW"/>
</dbReference>
<dbReference type="InterPro" id="IPR036618">
    <property type="entry name" value="PtsI_HPr-bd_sf"/>
</dbReference>
<evidence type="ECO:0000256" key="9">
    <source>
        <dbReference type="ARBA" id="ARBA00022679"/>
    </source>
</evidence>
<dbReference type="InterPro" id="IPR035895">
    <property type="entry name" value="HPr-like_sf"/>
</dbReference>